<protein>
    <submittedName>
        <fullName evidence="1">Uncharacterized protein</fullName>
    </submittedName>
</protein>
<dbReference type="GeneID" id="38775801"/>
<dbReference type="EMBL" id="BFAD01000002">
    <property type="protein sequence ID" value="GBE78884.1"/>
    <property type="molecule type" value="Genomic_DNA"/>
</dbReference>
<evidence type="ECO:0000313" key="2">
    <source>
        <dbReference type="Proteomes" id="UP000287166"/>
    </source>
</evidence>
<dbReference type="RefSeq" id="XP_027609797.1">
    <property type="nucleotide sequence ID" value="XM_027753996.1"/>
</dbReference>
<evidence type="ECO:0000313" key="1">
    <source>
        <dbReference type="EMBL" id="GBE78884.1"/>
    </source>
</evidence>
<reference evidence="1 2" key="1">
    <citation type="journal article" date="2018" name="Sci. Rep.">
        <title>Genome sequence of the cauliflower mushroom Sparassis crispa (Hanabiratake) and its association with beneficial usage.</title>
        <authorList>
            <person name="Kiyama R."/>
            <person name="Furutani Y."/>
            <person name="Kawaguchi K."/>
            <person name="Nakanishi T."/>
        </authorList>
    </citation>
    <scope>NUCLEOTIDE SEQUENCE [LARGE SCALE GENOMIC DNA]</scope>
</reference>
<accession>A0A401G9N2</accession>
<keyword evidence="2" id="KW-1185">Reference proteome</keyword>
<dbReference type="OrthoDB" id="3262734at2759"/>
<organism evidence="1 2">
    <name type="scientific">Sparassis crispa</name>
    <dbReference type="NCBI Taxonomy" id="139825"/>
    <lineage>
        <taxon>Eukaryota</taxon>
        <taxon>Fungi</taxon>
        <taxon>Dikarya</taxon>
        <taxon>Basidiomycota</taxon>
        <taxon>Agaricomycotina</taxon>
        <taxon>Agaricomycetes</taxon>
        <taxon>Polyporales</taxon>
        <taxon>Sparassidaceae</taxon>
        <taxon>Sparassis</taxon>
    </lineage>
</organism>
<dbReference type="Proteomes" id="UP000287166">
    <property type="component" value="Unassembled WGS sequence"/>
</dbReference>
<name>A0A401G9N2_9APHY</name>
<proteinExistence type="predicted"/>
<comment type="caution">
    <text evidence="1">The sequence shown here is derived from an EMBL/GenBank/DDBJ whole genome shotgun (WGS) entry which is preliminary data.</text>
</comment>
<sequence length="129" mass="14441">MPLIIGGYFLTDQQLATLGAKRGLNIPNGEAYILNSHLLSRGIKYCTAIPVALPQKDPHASNPFVTGTLITTHKRDDNVERLRDCVSFVENNDDLQIKEWLQRYGVPDPVFETVPDPFGKFNENGVMQD</sequence>
<dbReference type="AlphaFoldDB" id="A0A401G9N2"/>
<gene>
    <name evidence="1" type="ORF">SCP_0200810</name>
</gene>
<dbReference type="InParanoid" id="A0A401G9N2"/>